<proteinExistence type="predicted"/>
<feature type="non-terminal residue" evidence="2">
    <location>
        <position position="235"/>
    </location>
</feature>
<feature type="region of interest" description="Disordered" evidence="1">
    <location>
        <begin position="107"/>
        <end position="185"/>
    </location>
</feature>
<gene>
    <name evidence="2" type="ORF">PBRASI_LOCUS11336</name>
</gene>
<accession>A0A9N9HFK0</accession>
<feature type="compositionally biased region" description="Basic residues" evidence="1">
    <location>
        <begin position="130"/>
        <end position="149"/>
    </location>
</feature>
<dbReference type="Gene3D" id="1.20.5.370">
    <property type="match status" value="1"/>
</dbReference>
<reference evidence="2" key="1">
    <citation type="submission" date="2021-06" db="EMBL/GenBank/DDBJ databases">
        <authorList>
            <person name="Kallberg Y."/>
            <person name="Tangrot J."/>
            <person name="Rosling A."/>
        </authorList>
    </citation>
    <scope>NUCLEOTIDE SEQUENCE</scope>
    <source>
        <strain evidence="2">BR232B</strain>
    </source>
</reference>
<organism evidence="2 3">
    <name type="scientific">Paraglomus brasilianum</name>
    <dbReference type="NCBI Taxonomy" id="144538"/>
    <lineage>
        <taxon>Eukaryota</taxon>
        <taxon>Fungi</taxon>
        <taxon>Fungi incertae sedis</taxon>
        <taxon>Mucoromycota</taxon>
        <taxon>Glomeromycotina</taxon>
        <taxon>Glomeromycetes</taxon>
        <taxon>Paraglomerales</taxon>
        <taxon>Paraglomeraceae</taxon>
        <taxon>Paraglomus</taxon>
    </lineage>
</organism>
<evidence type="ECO:0000313" key="2">
    <source>
        <dbReference type="EMBL" id="CAG8671648.1"/>
    </source>
</evidence>
<feature type="compositionally biased region" description="Polar residues" evidence="1">
    <location>
        <begin position="107"/>
        <end position="117"/>
    </location>
</feature>
<dbReference type="Proteomes" id="UP000789739">
    <property type="component" value="Unassembled WGS sequence"/>
</dbReference>
<dbReference type="AlphaFoldDB" id="A0A9N9HFK0"/>
<dbReference type="EMBL" id="CAJVPI010005076">
    <property type="protein sequence ID" value="CAG8671648.1"/>
    <property type="molecule type" value="Genomic_DNA"/>
</dbReference>
<keyword evidence="3" id="KW-1185">Reference proteome</keyword>
<feature type="non-terminal residue" evidence="2">
    <location>
        <position position="1"/>
    </location>
</feature>
<protein>
    <submittedName>
        <fullName evidence="2">3510_t:CDS:1</fullName>
    </submittedName>
</protein>
<dbReference type="SUPFAM" id="SSF58022">
    <property type="entry name" value="XRCC4, C-terminal oligomerization domain"/>
    <property type="match status" value="1"/>
</dbReference>
<name>A0A9N9HFK0_9GLOM</name>
<evidence type="ECO:0000313" key="3">
    <source>
        <dbReference type="Proteomes" id="UP000789739"/>
    </source>
</evidence>
<sequence length="235" mass="26837">TAIVDIWKLQLYSVNDRPSSFMWRELMNNATKQLNFVEEANAKFEEELRERDGRYAEMTNALAKMSAQEREKELLSQFSVVLNAKKKKLRKLLRLLESRELLQNHSGISTEDITEPSSIVDDEMSEDHKTTKRKAAPKRNSTKAGRVKKTTAVESSKTTRAKRGRSAAKPGRLSARQREKSPEITYSLSLMSIEERQENESSSQIEPLAQQTYPETVVQPFNWSVSRAGSELTDL</sequence>
<evidence type="ECO:0000256" key="1">
    <source>
        <dbReference type="SAM" id="MobiDB-lite"/>
    </source>
</evidence>
<comment type="caution">
    <text evidence="2">The sequence shown here is derived from an EMBL/GenBank/DDBJ whole genome shotgun (WGS) entry which is preliminary data.</text>
</comment>
<dbReference type="InterPro" id="IPR014751">
    <property type="entry name" value="XRCC4-like_C"/>
</dbReference>